<reference evidence="3" key="1">
    <citation type="submission" date="2017-09" db="EMBL/GenBank/DDBJ databases">
        <title>Depth-based differentiation of microbial function through sediment-hosted aquifers and enrichment of novel symbionts in the deep terrestrial subsurface.</title>
        <authorList>
            <person name="Probst A.J."/>
            <person name="Ladd B."/>
            <person name="Jarett J.K."/>
            <person name="Geller-Mcgrath D.E."/>
            <person name="Sieber C.M.K."/>
            <person name="Emerson J.B."/>
            <person name="Anantharaman K."/>
            <person name="Thomas B.C."/>
            <person name="Malmstrom R."/>
            <person name="Stieglmeier M."/>
            <person name="Klingl A."/>
            <person name="Woyke T."/>
            <person name="Ryan C.M."/>
            <person name="Banfield J.F."/>
        </authorList>
    </citation>
    <scope>NUCLEOTIDE SEQUENCE [LARGE SCALE GENOMIC DNA]</scope>
</reference>
<dbReference type="AlphaFoldDB" id="A0A2M7IDP4"/>
<dbReference type="InterPro" id="IPR027434">
    <property type="entry name" value="Homing_endonucl"/>
</dbReference>
<dbReference type="EMBL" id="PFGW01000034">
    <property type="protein sequence ID" value="PIW74640.1"/>
    <property type="molecule type" value="Genomic_DNA"/>
</dbReference>
<evidence type="ECO:0000313" key="2">
    <source>
        <dbReference type="EMBL" id="PIW74640.1"/>
    </source>
</evidence>
<dbReference type="Gene3D" id="3.10.28.10">
    <property type="entry name" value="Homing endonucleases"/>
    <property type="match status" value="1"/>
</dbReference>
<dbReference type="Pfam" id="PF14528">
    <property type="entry name" value="LAGLIDADG_3"/>
    <property type="match status" value="1"/>
</dbReference>
<comment type="caution">
    <text evidence="2">The sequence shown here is derived from an EMBL/GenBank/DDBJ whole genome shotgun (WGS) entry which is preliminary data.</text>
</comment>
<feature type="domain" description="Homing endonuclease LAGLIDADG" evidence="1">
    <location>
        <begin position="220"/>
        <end position="290"/>
    </location>
</feature>
<dbReference type="SUPFAM" id="SSF55608">
    <property type="entry name" value="Homing endonucleases"/>
    <property type="match status" value="1"/>
</dbReference>
<name>A0A2M7IDP4_9BACT</name>
<gene>
    <name evidence="2" type="ORF">CO003_01680</name>
</gene>
<dbReference type="InterPro" id="IPR004860">
    <property type="entry name" value="LAGLIDADG_dom"/>
</dbReference>
<organism evidence="2 3">
    <name type="scientific">Candidatus Portnoybacteria bacterium CG_4_8_14_3_um_filter_44_15</name>
    <dbReference type="NCBI Taxonomy" id="1974803"/>
    <lineage>
        <taxon>Bacteria</taxon>
        <taxon>Candidatus Portnoyibacteriota</taxon>
    </lineage>
</organism>
<sequence length="353" mass="41533">MKPSEITPKKIKQLYETKKISSPKIAKIYNCTPEYIRHLLRKYKIRIRTKSGARKLLFNISIPKEKLRTLYLKEKLPSSEIAKKFDCSPSLIIKKLREYYIPVRTIKETRSLLKPRSPQKDFSKNPKEKAYLIGLRIGDLHVYSTSETSPTIFVHTNSTQLEFIRLFENLFSPYNKARKTGPDKKNAISIRCSLNRSFNFLLNKEDLIEPWILKNKEYFASFLAGYIDAEGSFCLCVGNAVFSIKSQDKNVLSQIRKKLIELKILLRPSQLARKKGTRDSKNIVSNKDVYAIYIYRKDSLLNLIKLINPYLKYTKRRRDMKIVENNIILRNKKYNCRQDVKWFREYLKEGIAI</sequence>
<accession>A0A2M7IDP4</accession>
<protein>
    <recommendedName>
        <fullName evidence="1">Homing endonuclease LAGLIDADG domain-containing protein</fullName>
    </recommendedName>
</protein>
<dbReference type="Proteomes" id="UP000231673">
    <property type="component" value="Unassembled WGS sequence"/>
</dbReference>
<evidence type="ECO:0000313" key="3">
    <source>
        <dbReference type="Proteomes" id="UP000231673"/>
    </source>
</evidence>
<proteinExistence type="predicted"/>
<dbReference type="GO" id="GO:0004519">
    <property type="term" value="F:endonuclease activity"/>
    <property type="evidence" value="ECO:0007669"/>
    <property type="project" value="InterPro"/>
</dbReference>
<evidence type="ECO:0000259" key="1">
    <source>
        <dbReference type="Pfam" id="PF14528"/>
    </source>
</evidence>